<reference evidence="13" key="1">
    <citation type="journal article" date="2020" name="Stud. Mycol.">
        <title>101 Dothideomycetes genomes: a test case for predicting lifestyles and emergence of pathogens.</title>
        <authorList>
            <person name="Haridas S."/>
            <person name="Albert R."/>
            <person name="Binder M."/>
            <person name="Bloem J."/>
            <person name="Labutti K."/>
            <person name="Salamov A."/>
            <person name="Andreopoulos B."/>
            <person name="Baker S."/>
            <person name="Barry K."/>
            <person name="Bills G."/>
            <person name="Bluhm B."/>
            <person name="Cannon C."/>
            <person name="Castanera R."/>
            <person name="Culley D."/>
            <person name="Daum C."/>
            <person name="Ezra D."/>
            <person name="Gonzalez J."/>
            <person name="Henrissat B."/>
            <person name="Kuo A."/>
            <person name="Liang C."/>
            <person name="Lipzen A."/>
            <person name="Lutzoni F."/>
            <person name="Magnuson J."/>
            <person name="Mondo S."/>
            <person name="Nolan M."/>
            <person name="Ohm R."/>
            <person name="Pangilinan J."/>
            <person name="Park H.-J."/>
            <person name="Ramirez L."/>
            <person name="Alfaro M."/>
            <person name="Sun H."/>
            <person name="Tritt A."/>
            <person name="Yoshinaga Y."/>
            <person name="Zwiers L.-H."/>
            <person name="Turgeon B."/>
            <person name="Goodwin S."/>
            <person name="Spatafora J."/>
            <person name="Crous P."/>
            <person name="Grigoriev I."/>
        </authorList>
    </citation>
    <scope>NUCLEOTIDE SEQUENCE</scope>
    <source>
        <strain evidence="13">CBS 627.86</strain>
    </source>
</reference>
<proteinExistence type="inferred from homology"/>
<dbReference type="InterPro" id="IPR000719">
    <property type="entry name" value="Prot_kinase_dom"/>
</dbReference>
<evidence type="ECO:0000313" key="14">
    <source>
        <dbReference type="Proteomes" id="UP000799770"/>
    </source>
</evidence>
<dbReference type="GO" id="GO:0008353">
    <property type="term" value="F:RNA polymerase II CTD heptapeptide repeat kinase activity"/>
    <property type="evidence" value="ECO:0007669"/>
    <property type="project" value="TreeGrafter"/>
</dbReference>
<evidence type="ECO:0000256" key="9">
    <source>
        <dbReference type="PROSITE-ProRule" id="PRU10141"/>
    </source>
</evidence>
<dbReference type="GO" id="GO:0005737">
    <property type="term" value="C:cytoplasm"/>
    <property type="evidence" value="ECO:0007669"/>
    <property type="project" value="TreeGrafter"/>
</dbReference>
<dbReference type="Pfam" id="PF00069">
    <property type="entry name" value="Pkinase"/>
    <property type="match status" value="1"/>
</dbReference>
<dbReference type="GO" id="GO:0045944">
    <property type="term" value="P:positive regulation of transcription by RNA polymerase II"/>
    <property type="evidence" value="ECO:0007669"/>
    <property type="project" value="TreeGrafter"/>
</dbReference>
<dbReference type="InterPro" id="IPR050108">
    <property type="entry name" value="CDK"/>
</dbReference>
<protein>
    <submittedName>
        <fullName evidence="13">Serine/threonine-protein kinase crk1</fullName>
    </submittedName>
</protein>
<dbReference type="PROSITE" id="PS00108">
    <property type="entry name" value="PROTEIN_KINASE_ST"/>
    <property type="match status" value="1"/>
</dbReference>
<evidence type="ECO:0000256" key="3">
    <source>
        <dbReference type="ARBA" id="ARBA00022679"/>
    </source>
</evidence>
<dbReference type="Proteomes" id="UP000799770">
    <property type="component" value="Unassembled WGS sequence"/>
</dbReference>
<dbReference type="Gene3D" id="3.30.200.20">
    <property type="entry name" value="Phosphorylase Kinase, domain 1"/>
    <property type="match status" value="1"/>
</dbReference>
<evidence type="ECO:0000259" key="12">
    <source>
        <dbReference type="PROSITE" id="PS50011"/>
    </source>
</evidence>
<dbReference type="PROSITE" id="PS00107">
    <property type="entry name" value="PROTEIN_KINASE_ATP"/>
    <property type="match status" value="1"/>
</dbReference>
<keyword evidence="5 13" id="KW-0418">Kinase</keyword>
<dbReference type="PANTHER" id="PTHR24056:SF0">
    <property type="entry name" value="CYCLIN-DEPENDENT KINASE 7"/>
    <property type="match status" value="1"/>
</dbReference>
<dbReference type="AlphaFoldDB" id="A0A6A5YYT5"/>
<evidence type="ECO:0000256" key="1">
    <source>
        <dbReference type="ARBA" id="ARBA00006485"/>
    </source>
</evidence>
<evidence type="ECO:0000256" key="4">
    <source>
        <dbReference type="ARBA" id="ARBA00022741"/>
    </source>
</evidence>
<keyword evidence="2 10" id="KW-0723">Serine/threonine-protein kinase</keyword>
<evidence type="ECO:0000256" key="2">
    <source>
        <dbReference type="ARBA" id="ARBA00022527"/>
    </source>
</evidence>
<dbReference type="Gene3D" id="1.10.510.10">
    <property type="entry name" value="Transferase(Phosphotransferase) domain 1"/>
    <property type="match status" value="1"/>
</dbReference>
<evidence type="ECO:0000256" key="6">
    <source>
        <dbReference type="ARBA" id="ARBA00022840"/>
    </source>
</evidence>
<keyword evidence="4 9" id="KW-0547">Nucleotide-binding</keyword>
<gene>
    <name evidence="13" type="ORF">BDV96DRAFT_498124</name>
</gene>
<evidence type="ECO:0000256" key="8">
    <source>
        <dbReference type="ARBA" id="ARBA00048367"/>
    </source>
</evidence>
<feature type="binding site" evidence="9">
    <location>
        <position position="109"/>
    </location>
    <ligand>
        <name>ATP</name>
        <dbReference type="ChEBI" id="CHEBI:30616"/>
    </ligand>
</feature>
<dbReference type="SUPFAM" id="SSF56112">
    <property type="entry name" value="Protein kinase-like (PK-like)"/>
    <property type="match status" value="1"/>
</dbReference>
<dbReference type="GO" id="GO:0005524">
    <property type="term" value="F:ATP binding"/>
    <property type="evidence" value="ECO:0007669"/>
    <property type="project" value="UniProtKB-UniRule"/>
</dbReference>
<evidence type="ECO:0000256" key="10">
    <source>
        <dbReference type="RuleBase" id="RU000304"/>
    </source>
</evidence>
<comment type="catalytic activity">
    <reaction evidence="8">
        <text>L-seryl-[protein] + ATP = O-phospho-L-seryl-[protein] + ADP + H(+)</text>
        <dbReference type="Rhea" id="RHEA:17989"/>
        <dbReference type="Rhea" id="RHEA-COMP:9863"/>
        <dbReference type="Rhea" id="RHEA-COMP:11604"/>
        <dbReference type="ChEBI" id="CHEBI:15378"/>
        <dbReference type="ChEBI" id="CHEBI:29999"/>
        <dbReference type="ChEBI" id="CHEBI:30616"/>
        <dbReference type="ChEBI" id="CHEBI:83421"/>
        <dbReference type="ChEBI" id="CHEBI:456216"/>
        <dbReference type="EC" id="2.7.11.22"/>
    </reaction>
</comment>
<organism evidence="13 14">
    <name type="scientific">Lophiotrema nucula</name>
    <dbReference type="NCBI Taxonomy" id="690887"/>
    <lineage>
        <taxon>Eukaryota</taxon>
        <taxon>Fungi</taxon>
        <taxon>Dikarya</taxon>
        <taxon>Ascomycota</taxon>
        <taxon>Pezizomycotina</taxon>
        <taxon>Dothideomycetes</taxon>
        <taxon>Pleosporomycetidae</taxon>
        <taxon>Pleosporales</taxon>
        <taxon>Lophiotremataceae</taxon>
        <taxon>Lophiotrema</taxon>
    </lineage>
</organism>
<evidence type="ECO:0000256" key="5">
    <source>
        <dbReference type="ARBA" id="ARBA00022777"/>
    </source>
</evidence>
<keyword evidence="14" id="KW-1185">Reference proteome</keyword>
<comment type="similarity">
    <text evidence="1">Belongs to the protein kinase superfamily. CMGC Ser/Thr protein kinase family. CDC2/CDKX subfamily.</text>
</comment>
<dbReference type="InterPro" id="IPR011009">
    <property type="entry name" value="Kinase-like_dom_sf"/>
</dbReference>
<evidence type="ECO:0000256" key="7">
    <source>
        <dbReference type="ARBA" id="ARBA00047811"/>
    </source>
</evidence>
<accession>A0A6A5YYT5</accession>
<dbReference type="GO" id="GO:0070985">
    <property type="term" value="C:transcription factor TFIIK complex"/>
    <property type="evidence" value="ECO:0007669"/>
    <property type="project" value="TreeGrafter"/>
</dbReference>
<dbReference type="InterPro" id="IPR008271">
    <property type="entry name" value="Ser/Thr_kinase_AS"/>
</dbReference>
<feature type="domain" description="Protein kinase" evidence="12">
    <location>
        <begin position="78"/>
        <end position="369"/>
    </location>
</feature>
<keyword evidence="3" id="KW-0808">Transferase</keyword>
<keyword evidence="6 9" id="KW-0067">ATP-binding</keyword>
<dbReference type="InterPro" id="IPR017441">
    <property type="entry name" value="Protein_kinase_ATP_BS"/>
</dbReference>
<feature type="region of interest" description="Disordered" evidence="11">
    <location>
        <begin position="1"/>
        <end position="32"/>
    </location>
</feature>
<dbReference type="EMBL" id="ML977331">
    <property type="protein sequence ID" value="KAF2112339.1"/>
    <property type="molecule type" value="Genomic_DNA"/>
</dbReference>
<evidence type="ECO:0000256" key="11">
    <source>
        <dbReference type="SAM" id="MobiDB-lite"/>
    </source>
</evidence>
<dbReference type="SMART" id="SM00220">
    <property type="entry name" value="S_TKc"/>
    <property type="match status" value="1"/>
</dbReference>
<dbReference type="PROSITE" id="PS50011">
    <property type="entry name" value="PROTEIN_KINASE_DOM"/>
    <property type="match status" value="1"/>
</dbReference>
<evidence type="ECO:0000313" key="13">
    <source>
        <dbReference type="EMBL" id="KAF2112339.1"/>
    </source>
</evidence>
<comment type="catalytic activity">
    <reaction evidence="7">
        <text>L-threonyl-[protein] + ATP = O-phospho-L-threonyl-[protein] + ADP + H(+)</text>
        <dbReference type="Rhea" id="RHEA:46608"/>
        <dbReference type="Rhea" id="RHEA-COMP:11060"/>
        <dbReference type="Rhea" id="RHEA-COMP:11605"/>
        <dbReference type="ChEBI" id="CHEBI:15378"/>
        <dbReference type="ChEBI" id="CHEBI:30013"/>
        <dbReference type="ChEBI" id="CHEBI:30616"/>
        <dbReference type="ChEBI" id="CHEBI:61977"/>
        <dbReference type="ChEBI" id="CHEBI:456216"/>
        <dbReference type="EC" id="2.7.11.22"/>
    </reaction>
</comment>
<dbReference type="OrthoDB" id="1732493at2759"/>
<dbReference type="PANTHER" id="PTHR24056">
    <property type="entry name" value="CELL DIVISION PROTEIN KINASE"/>
    <property type="match status" value="1"/>
</dbReference>
<dbReference type="GO" id="GO:0004693">
    <property type="term" value="F:cyclin-dependent protein serine/threonine kinase activity"/>
    <property type="evidence" value="ECO:0007669"/>
    <property type="project" value="UniProtKB-EC"/>
</dbReference>
<sequence length="423" mass="47527">MNTNKIQHVSSPALRLPLSPRPNPSGAGAKLEVPEAKPLTILRASKSSVTIEDTIPQDVFEQAVDQSEALNDQVREQFVVGGRLGEGTYAIVYAGYYRQNPEHRVAIKKIKLNAEFKDGIAMDAIREIKFLQELEHPNIIKLHAVFSTKDQNLSLVLEHLPYGDLEALWKNKDVAYGAADIKAWAIMLANAVWFCHANHVLHRDIKGNNILIGPDGGIKLADFGLARGFADPGRPMTNQVITRFYRPPELLYGARYYSGAVDIWSMGIVISELCIRNFLVPSNTDIEQITAIEDIFGTPTDADWPFVSTLPLYKMTFDPANIKRPRPHSWWLQTMGILGSDGIDLLRGMLTMNPLLRLDSQRVLYHPYFANAPRPTMKEMLPRAGGGLKQTAEDHVRMESERVERFERGDKVARKLDFGAMRN</sequence>
<name>A0A6A5YYT5_9PLEO</name>